<sequence length="164" mass="17425">MLRPAEEERSLRLASLAELERDDVEWRSGAADGGGRAVLEAEAVATDAAARRCEQVAAAAEDGWVSSRGSRDHDEVEGGEEEEEEEEGEEGEEEAWGPPDGIGEPARDEQREEREGVTLPGDAQSESEADSSAWKRGRAVEAGASAAIKARSSSSARASNMSLV</sequence>
<dbReference type="AlphaFoldDB" id="A0A150FVB7"/>
<feature type="compositionally biased region" description="Low complexity" evidence="1">
    <location>
        <begin position="122"/>
        <end position="132"/>
    </location>
</feature>
<evidence type="ECO:0000313" key="3">
    <source>
        <dbReference type="Proteomes" id="UP000075714"/>
    </source>
</evidence>
<feature type="compositionally biased region" description="Basic and acidic residues" evidence="1">
    <location>
        <begin position="105"/>
        <end position="116"/>
    </location>
</feature>
<accession>A0A150FVB7</accession>
<name>A0A150FVB7_GONPE</name>
<evidence type="ECO:0000256" key="1">
    <source>
        <dbReference type="SAM" id="MobiDB-lite"/>
    </source>
</evidence>
<organism evidence="2 3">
    <name type="scientific">Gonium pectorale</name>
    <name type="common">Green alga</name>
    <dbReference type="NCBI Taxonomy" id="33097"/>
    <lineage>
        <taxon>Eukaryota</taxon>
        <taxon>Viridiplantae</taxon>
        <taxon>Chlorophyta</taxon>
        <taxon>core chlorophytes</taxon>
        <taxon>Chlorophyceae</taxon>
        <taxon>CS clade</taxon>
        <taxon>Chlamydomonadales</taxon>
        <taxon>Volvocaceae</taxon>
        <taxon>Gonium</taxon>
    </lineage>
</organism>
<feature type="region of interest" description="Disordered" evidence="1">
    <location>
        <begin position="58"/>
        <end position="164"/>
    </location>
</feature>
<gene>
    <name evidence="2" type="ORF">GPECTOR_742g903</name>
</gene>
<keyword evidence="3" id="KW-1185">Reference proteome</keyword>
<evidence type="ECO:0000313" key="2">
    <source>
        <dbReference type="EMBL" id="KXZ41135.1"/>
    </source>
</evidence>
<dbReference type="EMBL" id="LSYV01000738">
    <property type="protein sequence ID" value="KXZ41135.1"/>
    <property type="molecule type" value="Genomic_DNA"/>
</dbReference>
<comment type="caution">
    <text evidence="2">The sequence shown here is derived from an EMBL/GenBank/DDBJ whole genome shotgun (WGS) entry which is preliminary data.</text>
</comment>
<feature type="compositionally biased region" description="Low complexity" evidence="1">
    <location>
        <begin position="142"/>
        <end position="164"/>
    </location>
</feature>
<reference evidence="3" key="1">
    <citation type="journal article" date="2016" name="Nat. Commun.">
        <title>The Gonium pectorale genome demonstrates co-option of cell cycle regulation during the evolution of multicellularity.</title>
        <authorList>
            <person name="Hanschen E.R."/>
            <person name="Marriage T.N."/>
            <person name="Ferris P.J."/>
            <person name="Hamaji T."/>
            <person name="Toyoda A."/>
            <person name="Fujiyama A."/>
            <person name="Neme R."/>
            <person name="Noguchi H."/>
            <person name="Minakuchi Y."/>
            <person name="Suzuki M."/>
            <person name="Kawai-Toyooka H."/>
            <person name="Smith D.R."/>
            <person name="Sparks H."/>
            <person name="Anderson J."/>
            <person name="Bakaric R."/>
            <person name="Luria V."/>
            <person name="Karger A."/>
            <person name="Kirschner M.W."/>
            <person name="Durand P.M."/>
            <person name="Michod R.E."/>
            <person name="Nozaki H."/>
            <person name="Olson B.J."/>
        </authorList>
    </citation>
    <scope>NUCLEOTIDE SEQUENCE [LARGE SCALE GENOMIC DNA]</scope>
    <source>
        <strain evidence="3">NIES-2863</strain>
    </source>
</reference>
<dbReference type="Proteomes" id="UP000075714">
    <property type="component" value="Unassembled WGS sequence"/>
</dbReference>
<protein>
    <submittedName>
        <fullName evidence="2">Uncharacterized protein</fullName>
    </submittedName>
</protein>
<proteinExistence type="predicted"/>
<feature type="compositionally biased region" description="Acidic residues" evidence="1">
    <location>
        <begin position="77"/>
        <end position="95"/>
    </location>
</feature>